<keyword evidence="3" id="KW-1185">Reference proteome</keyword>
<dbReference type="Proteomes" id="UP001310022">
    <property type="component" value="Unassembled WGS sequence"/>
</dbReference>
<dbReference type="Pfam" id="PF00210">
    <property type="entry name" value="Ferritin"/>
    <property type="match status" value="1"/>
</dbReference>
<proteinExistence type="predicted"/>
<dbReference type="InterPro" id="IPR009078">
    <property type="entry name" value="Ferritin-like_SF"/>
</dbReference>
<dbReference type="InterPro" id="IPR012347">
    <property type="entry name" value="Ferritin-like"/>
</dbReference>
<sequence length="180" mass="21233">MLQIHFVIFCFQFSLFMRLQKSTVLSLNEFIAAEAHSRSAHLFFQNWCETNGFTGMKTYCRQAAEQHWNFQNQMMNYLQECGQVAENPEVHPPHPAIDSYEDLVNLLLDRSEQHLQQLNGIAKACWNAQDYDPLNFLKTRMEREVKIRKGLWDWKNQIQYLPAQSEGLLFFDQNIPANMI</sequence>
<name>A0AAN4VZV9_9BACT</name>
<dbReference type="InterPro" id="IPR008331">
    <property type="entry name" value="Ferritin_DPS_dom"/>
</dbReference>
<dbReference type="AlphaFoldDB" id="A0AAN4VZV9"/>
<organism evidence="2 3">
    <name type="scientific">Persicobacter diffluens</name>
    <dbReference type="NCBI Taxonomy" id="981"/>
    <lineage>
        <taxon>Bacteria</taxon>
        <taxon>Pseudomonadati</taxon>
        <taxon>Bacteroidota</taxon>
        <taxon>Cytophagia</taxon>
        <taxon>Cytophagales</taxon>
        <taxon>Persicobacteraceae</taxon>
        <taxon>Persicobacter</taxon>
    </lineage>
</organism>
<dbReference type="Gene3D" id="1.20.1260.10">
    <property type="match status" value="1"/>
</dbReference>
<accession>A0AAN4VZV9</accession>
<reference evidence="2 3" key="1">
    <citation type="submission" date="2021-12" db="EMBL/GenBank/DDBJ databases">
        <title>Genome sequencing of bacteria with rrn-lacking chromosome and rrn-plasmid.</title>
        <authorList>
            <person name="Anda M."/>
            <person name="Iwasaki W."/>
        </authorList>
    </citation>
    <scope>NUCLEOTIDE SEQUENCE [LARGE SCALE GENOMIC DNA]</scope>
    <source>
        <strain evidence="2 3">NBRC 15940</strain>
    </source>
</reference>
<protein>
    <recommendedName>
        <fullName evidence="1">Ferritin/DPS domain-containing protein</fullName>
    </recommendedName>
</protein>
<feature type="domain" description="Ferritin/DPS" evidence="1">
    <location>
        <begin position="27"/>
        <end position="151"/>
    </location>
</feature>
<evidence type="ECO:0000313" key="2">
    <source>
        <dbReference type="EMBL" id="GJM62284.1"/>
    </source>
</evidence>
<dbReference type="EMBL" id="BQKE01000001">
    <property type="protein sequence ID" value="GJM62284.1"/>
    <property type="molecule type" value="Genomic_DNA"/>
</dbReference>
<gene>
    <name evidence="2" type="ORF">PEDI_28360</name>
</gene>
<dbReference type="SUPFAM" id="SSF47240">
    <property type="entry name" value="Ferritin-like"/>
    <property type="match status" value="1"/>
</dbReference>
<comment type="caution">
    <text evidence="2">The sequence shown here is derived from an EMBL/GenBank/DDBJ whole genome shotgun (WGS) entry which is preliminary data.</text>
</comment>
<evidence type="ECO:0000259" key="1">
    <source>
        <dbReference type="Pfam" id="PF00210"/>
    </source>
</evidence>
<dbReference type="GO" id="GO:0008199">
    <property type="term" value="F:ferric iron binding"/>
    <property type="evidence" value="ECO:0007669"/>
    <property type="project" value="InterPro"/>
</dbReference>
<evidence type="ECO:0000313" key="3">
    <source>
        <dbReference type="Proteomes" id="UP001310022"/>
    </source>
</evidence>